<evidence type="ECO:0000313" key="3">
    <source>
        <dbReference type="Proteomes" id="UP001177670"/>
    </source>
</evidence>
<name>A0AA40KHH2_9HYME</name>
<protein>
    <submittedName>
        <fullName evidence="2">Uncharacterized protein</fullName>
    </submittedName>
</protein>
<dbReference type="EMBL" id="JAHYIQ010000031">
    <property type="protein sequence ID" value="KAK1120473.1"/>
    <property type="molecule type" value="Genomic_DNA"/>
</dbReference>
<dbReference type="Proteomes" id="UP001177670">
    <property type="component" value="Unassembled WGS sequence"/>
</dbReference>
<feature type="transmembrane region" description="Helical" evidence="1">
    <location>
        <begin position="21"/>
        <end position="41"/>
    </location>
</feature>
<comment type="caution">
    <text evidence="2">The sequence shown here is derived from an EMBL/GenBank/DDBJ whole genome shotgun (WGS) entry which is preliminary data.</text>
</comment>
<evidence type="ECO:0000313" key="2">
    <source>
        <dbReference type="EMBL" id="KAK1120473.1"/>
    </source>
</evidence>
<keyword evidence="1" id="KW-1133">Transmembrane helix</keyword>
<evidence type="ECO:0000256" key="1">
    <source>
        <dbReference type="SAM" id="Phobius"/>
    </source>
</evidence>
<keyword evidence="1" id="KW-0812">Transmembrane</keyword>
<reference evidence="2" key="1">
    <citation type="submission" date="2021-10" db="EMBL/GenBank/DDBJ databases">
        <title>Melipona bicolor Genome sequencing and assembly.</title>
        <authorList>
            <person name="Araujo N.S."/>
            <person name="Arias M.C."/>
        </authorList>
    </citation>
    <scope>NUCLEOTIDE SEQUENCE</scope>
    <source>
        <strain evidence="2">USP_2M_L1-L4_2017</strain>
        <tissue evidence="2">Whole body</tissue>
    </source>
</reference>
<dbReference type="AlphaFoldDB" id="A0AA40KHH2"/>
<organism evidence="2 3">
    <name type="scientific">Melipona bicolor</name>
    <dbReference type="NCBI Taxonomy" id="60889"/>
    <lineage>
        <taxon>Eukaryota</taxon>
        <taxon>Metazoa</taxon>
        <taxon>Ecdysozoa</taxon>
        <taxon>Arthropoda</taxon>
        <taxon>Hexapoda</taxon>
        <taxon>Insecta</taxon>
        <taxon>Pterygota</taxon>
        <taxon>Neoptera</taxon>
        <taxon>Endopterygota</taxon>
        <taxon>Hymenoptera</taxon>
        <taxon>Apocrita</taxon>
        <taxon>Aculeata</taxon>
        <taxon>Apoidea</taxon>
        <taxon>Anthophila</taxon>
        <taxon>Apidae</taxon>
        <taxon>Melipona</taxon>
    </lineage>
</organism>
<keyword evidence="1" id="KW-0472">Membrane</keyword>
<sequence length="72" mass="8230">MDEKKIFLKTKDVKKSQRINFIRSLTHTMADIIYMAIPTILNSSTNTGFIVFRGEYIQMNGFTLCGAPLKLD</sequence>
<proteinExistence type="predicted"/>
<gene>
    <name evidence="2" type="ORF">K0M31_012450</name>
</gene>
<accession>A0AA40KHH2</accession>
<keyword evidence="3" id="KW-1185">Reference proteome</keyword>